<keyword evidence="8 16" id="KW-1278">Translocase</keyword>
<protein>
    <recommendedName>
        <fullName evidence="16 17">Na(+)-translocating NADH-quinone reductase subunit C</fullName>
        <shortName evidence="16 17">Na(+)-NQR subunit C</shortName>
        <shortName evidence="16 17">Na(+)-translocating NQR subunit C</shortName>
        <ecNumber evidence="16 17">7.2.1.1</ecNumber>
    </recommendedName>
    <alternativeName>
        <fullName evidence="16 17">NQR complex subunit C</fullName>
    </alternativeName>
    <alternativeName>
        <fullName evidence="16 17">NQR-1 subunit C</fullName>
    </alternativeName>
</protein>
<evidence type="ECO:0000256" key="13">
    <source>
        <dbReference type="ARBA" id="ARBA00023075"/>
    </source>
</evidence>
<keyword evidence="7 16" id="KW-0812">Transmembrane</keyword>
<dbReference type="SMART" id="SM00900">
    <property type="entry name" value="FMN_bind"/>
    <property type="match status" value="1"/>
</dbReference>
<organism evidence="19 20">
    <name type="scientific">Flammeovirga yaeyamensis</name>
    <dbReference type="NCBI Taxonomy" id="367791"/>
    <lineage>
        <taxon>Bacteria</taxon>
        <taxon>Pseudomonadati</taxon>
        <taxon>Bacteroidota</taxon>
        <taxon>Cytophagia</taxon>
        <taxon>Cytophagales</taxon>
        <taxon>Flammeovirgaceae</taxon>
        <taxon>Flammeovirga</taxon>
    </lineage>
</organism>
<evidence type="ECO:0000256" key="5">
    <source>
        <dbReference type="ARBA" id="ARBA00022630"/>
    </source>
</evidence>
<evidence type="ECO:0000256" key="16">
    <source>
        <dbReference type="HAMAP-Rule" id="MF_00427"/>
    </source>
</evidence>
<comment type="cofactor">
    <cofactor evidence="16 17">
        <name>FMN</name>
        <dbReference type="ChEBI" id="CHEBI:58210"/>
    </cofactor>
</comment>
<accession>A0AAX1NBH6</accession>
<evidence type="ECO:0000256" key="2">
    <source>
        <dbReference type="ARBA" id="ARBA00022475"/>
    </source>
</evidence>
<dbReference type="PIRSF" id="PIRSF009437">
    <property type="entry name" value="NQR-1_subunit_C"/>
    <property type="match status" value="1"/>
</dbReference>
<dbReference type="EC" id="7.2.1.1" evidence="16 17"/>
<dbReference type="GO" id="GO:0016655">
    <property type="term" value="F:oxidoreductase activity, acting on NAD(P)H, quinone or similar compound as acceptor"/>
    <property type="evidence" value="ECO:0007669"/>
    <property type="project" value="UniProtKB-UniRule"/>
</dbReference>
<keyword evidence="13 16" id="KW-0830">Ubiquinone</keyword>
<comment type="function">
    <text evidence="16">NQR complex catalyzes the reduction of ubiquinone-1 to ubiquinol by two successive reactions, coupled with the transport of Na(+) ions from the cytoplasm to the periplasm. NqrA to NqrE are probably involved in the second step, the conversion of ubisemiquinone to ubiquinol.</text>
</comment>
<evidence type="ECO:0000313" key="19">
    <source>
        <dbReference type="EMBL" id="QWG03427.1"/>
    </source>
</evidence>
<evidence type="ECO:0000256" key="15">
    <source>
        <dbReference type="ARBA" id="ARBA00023201"/>
    </source>
</evidence>
<dbReference type="HAMAP" id="MF_00427">
    <property type="entry name" value="NqrC"/>
    <property type="match status" value="1"/>
</dbReference>
<keyword evidence="12 16" id="KW-0406">Ion transport</keyword>
<feature type="transmembrane region" description="Helical" evidence="16">
    <location>
        <begin position="6"/>
        <end position="28"/>
    </location>
</feature>
<dbReference type="InterPro" id="IPR010204">
    <property type="entry name" value="NqrC"/>
</dbReference>
<comment type="similarity">
    <text evidence="16 17">Belongs to the NqrC family.</text>
</comment>
<evidence type="ECO:0000256" key="1">
    <source>
        <dbReference type="ARBA" id="ARBA00022448"/>
    </source>
</evidence>
<evidence type="ECO:0000256" key="14">
    <source>
        <dbReference type="ARBA" id="ARBA00023136"/>
    </source>
</evidence>
<keyword evidence="15 16" id="KW-0739">Sodium transport</keyword>
<proteinExistence type="inferred from homology"/>
<evidence type="ECO:0000256" key="17">
    <source>
        <dbReference type="PIRNR" id="PIRNR009437"/>
    </source>
</evidence>
<keyword evidence="10 16" id="KW-0520">NAD</keyword>
<evidence type="ECO:0000313" key="20">
    <source>
        <dbReference type="Proteomes" id="UP000678679"/>
    </source>
</evidence>
<dbReference type="KEGG" id="fya:KMW28_07530"/>
<dbReference type="RefSeq" id="WP_066208700.1">
    <property type="nucleotide sequence ID" value="NZ_CP076132.1"/>
</dbReference>
<evidence type="ECO:0000256" key="8">
    <source>
        <dbReference type="ARBA" id="ARBA00022967"/>
    </source>
</evidence>
<keyword evidence="1 16" id="KW-0813">Transport</keyword>
<dbReference type="InterPro" id="IPR007329">
    <property type="entry name" value="FMN-bd"/>
</dbReference>
<evidence type="ECO:0000256" key="12">
    <source>
        <dbReference type="ARBA" id="ARBA00023065"/>
    </source>
</evidence>
<comment type="caution">
    <text evidence="16">Lacks conserved residue(s) required for the propagation of feature annotation.</text>
</comment>
<keyword evidence="4 16" id="KW-0597">Phosphoprotein</keyword>
<dbReference type="GO" id="GO:0006814">
    <property type="term" value="P:sodium ion transport"/>
    <property type="evidence" value="ECO:0007669"/>
    <property type="project" value="UniProtKB-UniRule"/>
</dbReference>
<evidence type="ECO:0000256" key="9">
    <source>
        <dbReference type="ARBA" id="ARBA00022989"/>
    </source>
</evidence>
<dbReference type="AlphaFoldDB" id="A0AAX1NBH6"/>
<name>A0AAX1NBH6_9BACT</name>
<evidence type="ECO:0000256" key="3">
    <source>
        <dbReference type="ARBA" id="ARBA00022519"/>
    </source>
</evidence>
<evidence type="ECO:0000256" key="4">
    <source>
        <dbReference type="ARBA" id="ARBA00022553"/>
    </source>
</evidence>
<keyword evidence="14 16" id="KW-0472">Membrane</keyword>
<keyword evidence="20" id="KW-1185">Reference proteome</keyword>
<feature type="domain" description="FMN-binding" evidence="18">
    <location>
        <begin position="135"/>
        <end position="234"/>
    </location>
</feature>
<dbReference type="EMBL" id="CP076132">
    <property type="protein sequence ID" value="QWG03427.1"/>
    <property type="molecule type" value="Genomic_DNA"/>
</dbReference>
<keyword evidence="9 16" id="KW-1133">Transmembrane helix</keyword>
<gene>
    <name evidence="16 19" type="primary">nqrC</name>
    <name evidence="19" type="ORF">KMW28_07530</name>
</gene>
<dbReference type="PANTHER" id="PTHR37838:SF1">
    <property type="entry name" value="NA(+)-TRANSLOCATING NADH-QUINONE REDUCTASE SUBUNIT C"/>
    <property type="match status" value="1"/>
</dbReference>
<sequence>MQQSNGYVIGFAVVMTIVLGGILAFTAVSLNETQKIQIALDTKKQIMLSVMPEMSESPKTEIAAVYDKRIKVVNVDGSAIDATTLEKLNISKEWKKLKKLNKGESKEQPVLPIYEFLAEDGKTVEAYILPMYGYGLWNDIWGYFALNADKKSVKGVVFSHKGETPGLGARISDTEVQNRYIGKTITNGSELTPIHMVKGEGHTGLSNSEVDGLSGATLTANGLNDMVKMYLEAYQPFINKGASAVSMAQ</sequence>
<evidence type="ECO:0000256" key="10">
    <source>
        <dbReference type="ARBA" id="ARBA00023027"/>
    </source>
</evidence>
<reference evidence="19 20" key="1">
    <citation type="submission" date="2021-05" db="EMBL/GenBank/DDBJ databases">
        <title>Comparative genomic studies on the polysaccharide-degrading batcterial strains of the Flammeovirga genus.</title>
        <authorList>
            <person name="Zewei F."/>
            <person name="Zheng Z."/>
            <person name="Yu L."/>
            <person name="Ruyue G."/>
            <person name="Yanhong M."/>
            <person name="Yuanyuan C."/>
            <person name="Jingyan G."/>
            <person name="Wenjun H."/>
        </authorList>
    </citation>
    <scope>NUCLEOTIDE SEQUENCE [LARGE SCALE GENOMIC DNA]</scope>
    <source>
        <strain evidence="19 20">NBRC:100898</strain>
    </source>
</reference>
<evidence type="ECO:0000256" key="11">
    <source>
        <dbReference type="ARBA" id="ARBA00023053"/>
    </source>
</evidence>
<comment type="catalytic activity">
    <reaction evidence="16 17">
        <text>a ubiquinone + n Na(+)(in) + NADH + H(+) = a ubiquinol + n Na(+)(out) + NAD(+)</text>
        <dbReference type="Rhea" id="RHEA:47748"/>
        <dbReference type="Rhea" id="RHEA-COMP:9565"/>
        <dbReference type="Rhea" id="RHEA-COMP:9566"/>
        <dbReference type="ChEBI" id="CHEBI:15378"/>
        <dbReference type="ChEBI" id="CHEBI:16389"/>
        <dbReference type="ChEBI" id="CHEBI:17976"/>
        <dbReference type="ChEBI" id="CHEBI:29101"/>
        <dbReference type="ChEBI" id="CHEBI:57540"/>
        <dbReference type="ChEBI" id="CHEBI:57945"/>
        <dbReference type="EC" id="7.2.1.1"/>
    </reaction>
</comment>
<keyword evidence="3" id="KW-0997">Cell inner membrane</keyword>
<dbReference type="Proteomes" id="UP000678679">
    <property type="component" value="Chromosome 1"/>
</dbReference>
<keyword evidence="6 16" id="KW-0288">FMN</keyword>
<evidence type="ECO:0000256" key="6">
    <source>
        <dbReference type="ARBA" id="ARBA00022643"/>
    </source>
</evidence>
<keyword evidence="5 16" id="KW-0285">Flavoprotein</keyword>
<feature type="modified residue" description="FMN phosphoryl threonine" evidence="16">
    <location>
        <position position="217"/>
    </location>
</feature>
<dbReference type="PANTHER" id="PTHR37838">
    <property type="entry name" value="NA(+)-TRANSLOCATING NADH-QUINONE REDUCTASE SUBUNIT C"/>
    <property type="match status" value="1"/>
</dbReference>
<dbReference type="Pfam" id="PF04205">
    <property type="entry name" value="FMN_bind"/>
    <property type="match status" value="1"/>
</dbReference>
<dbReference type="NCBIfam" id="TIGR01938">
    <property type="entry name" value="nqrC"/>
    <property type="match status" value="1"/>
</dbReference>
<evidence type="ECO:0000259" key="18">
    <source>
        <dbReference type="SMART" id="SM00900"/>
    </source>
</evidence>
<evidence type="ECO:0000256" key="7">
    <source>
        <dbReference type="ARBA" id="ARBA00022692"/>
    </source>
</evidence>
<comment type="subcellular location">
    <subcellularLocation>
        <location evidence="16">Cell membrane</location>
        <topology evidence="16">Single-pass membrane protein</topology>
    </subcellularLocation>
</comment>
<keyword evidence="2 16" id="KW-1003">Cell membrane</keyword>
<keyword evidence="11 16" id="KW-0915">Sodium</keyword>
<dbReference type="GO" id="GO:0005886">
    <property type="term" value="C:plasma membrane"/>
    <property type="evidence" value="ECO:0007669"/>
    <property type="project" value="UniProtKB-SubCell"/>
</dbReference>
<comment type="subunit">
    <text evidence="16 17">Composed of six subunits; NqrA, NqrB, NqrC, NqrD, NqrE and NqrF.</text>
</comment>
<dbReference type="GO" id="GO:0010181">
    <property type="term" value="F:FMN binding"/>
    <property type="evidence" value="ECO:0007669"/>
    <property type="project" value="UniProtKB-UniRule"/>
</dbReference>